<comment type="caution">
    <text evidence="2">The sequence shown here is derived from an EMBL/GenBank/DDBJ whole genome shotgun (WGS) entry which is preliminary data.</text>
</comment>
<organism evidence="2 3">
    <name type="scientific">Sphaerosporella brunnea</name>
    <dbReference type="NCBI Taxonomy" id="1250544"/>
    <lineage>
        <taxon>Eukaryota</taxon>
        <taxon>Fungi</taxon>
        <taxon>Dikarya</taxon>
        <taxon>Ascomycota</taxon>
        <taxon>Pezizomycotina</taxon>
        <taxon>Pezizomycetes</taxon>
        <taxon>Pezizales</taxon>
        <taxon>Pyronemataceae</taxon>
        <taxon>Sphaerosporella</taxon>
    </lineage>
</organism>
<dbReference type="EMBL" id="VXIS01000091">
    <property type="protein sequence ID" value="KAA8906176.1"/>
    <property type="molecule type" value="Genomic_DNA"/>
</dbReference>
<sequence>MTRQAFPPPPDDDWSDKELDGSERDVIVVEVEVEGTLGAQASPSAAGSYQPGLWRHATGVVIPKTVVSRPDHTGAGANAVLPVDAVAVLMDRVHEAWQREQVVGVLLMDVNGAFDHASKVVLTCKLLALPALDSLIRCVICFMKDTCVMMKVEGQVQPQSPAPEDYGDAFQQLFDPAPGVRQPARQRSETAQWLEEPPEPWKADGIEWWKLLGDSTANILPRVNNWIAQPDVEEWEREDEVADWVNEGKWAAEEDDV</sequence>
<name>A0A5J5EWI8_9PEZI</name>
<dbReference type="OrthoDB" id="4842715at2759"/>
<evidence type="ECO:0000313" key="3">
    <source>
        <dbReference type="Proteomes" id="UP000326924"/>
    </source>
</evidence>
<keyword evidence="3" id="KW-1185">Reference proteome</keyword>
<evidence type="ECO:0000256" key="1">
    <source>
        <dbReference type="SAM" id="MobiDB-lite"/>
    </source>
</evidence>
<dbReference type="Proteomes" id="UP000326924">
    <property type="component" value="Unassembled WGS sequence"/>
</dbReference>
<protein>
    <submittedName>
        <fullName evidence="2">Uncharacterized protein</fullName>
    </submittedName>
</protein>
<evidence type="ECO:0000313" key="2">
    <source>
        <dbReference type="EMBL" id="KAA8906176.1"/>
    </source>
</evidence>
<gene>
    <name evidence="2" type="ORF">FN846DRAFT_907131</name>
</gene>
<proteinExistence type="predicted"/>
<dbReference type="InParanoid" id="A0A5J5EWI8"/>
<accession>A0A5J5EWI8</accession>
<feature type="region of interest" description="Disordered" evidence="1">
    <location>
        <begin position="1"/>
        <end position="21"/>
    </location>
</feature>
<reference evidence="2 3" key="1">
    <citation type="submission" date="2019-09" db="EMBL/GenBank/DDBJ databases">
        <title>Draft genome of the ectomycorrhizal ascomycete Sphaerosporella brunnea.</title>
        <authorList>
            <consortium name="DOE Joint Genome Institute"/>
            <person name="Benucci G.M."/>
            <person name="Marozzi G."/>
            <person name="Antonielli L."/>
            <person name="Sanchez S."/>
            <person name="Marco P."/>
            <person name="Wang X."/>
            <person name="Falini L.B."/>
            <person name="Barry K."/>
            <person name="Haridas S."/>
            <person name="Lipzen A."/>
            <person name="Labutti K."/>
            <person name="Grigoriev I.V."/>
            <person name="Murat C."/>
            <person name="Martin F."/>
            <person name="Albertini E."/>
            <person name="Donnini D."/>
            <person name="Bonito G."/>
        </authorList>
    </citation>
    <scope>NUCLEOTIDE SEQUENCE [LARGE SCALE GENOMIC DNA]</scope>
    <source>
        <strain evidence="2 3">Sb_GMNB300</strain>
    </source>
</reference>
<dbReference type="AlphaFoldDB" id="A0A5J5EWI8"/>